<reference evidence="1 2" key="2">
    <citation type="journal article" date="2022" name="Mol. Ecol. Resour.">
        <title>The genomes of chicory, endive, great burdock and yacon provide insights into Asteraceae paleo-polyploidization history and plant inulin production.</title>
        <authorList>
            <person name="Fan W."/>
            <person name="Wang S."/>
            <person name="Wang H."/>
            <person name="Wang A."/>
            <person name="Jiang F."/>
            <person name="Liu H."/>
            <person name="Zhao H."/>
            <person name="Xu D."/>
            <person name="Zhang Y."/>
        </authorList>
    </citation>
    <scope>NUCLEOTIDE SEQUENCE [LARGE SCALE GENOMIC DNA]</scope>
    <source>
        <strain evidence="2">cv. Yunnan</strain>
        <tissue evidence="1">Leaves</tissue>
    </source>
</reference>
<organism evidence="1 2">
    <name type="scientific">Smallanthus sonchifolius</name>
    <dbReference type="NCBI Taxonomy" id="185202"/>
    <lineage>
        <taxon>Eukaryota</taxon>
        <taxon>Viridiplantae</taxon>
        <taxon>Streptophyta</taxon>
        <taxon>Embryophyta</taxon>
        <taxon>Tracheophyta</taxon>
        <taxon>Spermatophyta</taxon>
        <taxon>Magnoliopsida</taxon>
        <taxon>eudicotyledons</taxon>
        <taxon>Gunneridae</taxon>
        <taxon>Pentapetalae</taxon>
        <taxon>asterids</taxon>
        <taxon>campanulids</taxon>
        <taxon>Asterales</taxon>
        <taxon>Asteraceae</taxon>
        <taxon>Asteroideae</taxon>
        <taxon>Heliantheae alliance</taxon>
        <taxon>Millerieae</taxon>
        <taxon>Smallanthus</taxon>
    </lineage>
</organism>
<dbReference type="Proteomes" id="UP001056120">
    <property type="component" value="Linkage Group LG18"/>
</dbReference>
<sequence length="244" mass="25890">MALSKHTLTLILLFAFLLLLTQCSKATSDDEGTPSPSPSSSPAPAPAGEEEEGGSSPSPAPKEDEEEEDDEDEDEEEGEKGSAPSSTPKSIVTTEPAADSPLSMSELFELSLPEIGVQKAVNTPLTEGAKVSTKQLEGIEHKIAEFKTSLTKREASPKSDASKKCISQCQGNLDDATDGIKKGIESINKQDLSKANVDISGVATDIETCSDCFVEADEEDKDVNAFNIWIKGVTKEILSNLKAT</sequence>
<evidence type="ECO:0000313" key="1">
    <source>
        <dbReference type="EMBL" id="KAI3754195.1"/>
    </source>
</evidence>
<keyword evidence="2" id="KW-1185">Reference proteome</keyword>
<name>A0ACB9E677_9ASTR</name>
<protein>
    <submittedName>
        <fullName evidence="1">Uncharacterized protein</fullName>
    </submittedName>
</protein>
<dbReference type="EMBL" id="CM042035">
    <property type="protein sequence ID" value="KAI3754195.1"/>
    <property type="molecule type" value="Genomic_DNA"/>
</dbReference>
<evidence type="ECO:0000313" key="2">
    <source>
        <dbReference type="Proteomes" id="UP001056120"/>
    </source>
</evidence>
<comment type="caution">
    <text evidence="1">The sequence shown here is derived from an EMBL/GenBank/DDBJ whole genome shotgun (WGS) entry which is preliminary data.</text>
</comment>
<accession>A0ACB9E677</accession>
<reference evidence="2" key="1">
    <citation type="journal article" date="2022" name="Mol. Ecol. Resour.">
        <title>The genomes of chicory, endive, great burdock and yacon provide insights into Asteraceae palaeo-polyploidization history and plant inulin production.</title>
        <authorList>
            <person name="Fan W."/>
            <person name="Wang S."/>
            <person name="Wang H."/>
            <person name="Wang A."/>
            <person name="Jiang F."/>
            <person name="Liu H."/>
            <person name="Zhao H."/>
            <person name="Xu D."/>
            <person name="Zhang Y."/>
        </authorList>
    </citation>
    <scope>NUCLEOTIDE SEQUENCE [LARGE SCALE GENOMIC DNA]</scope>
    <source>
        <strain evidence="2">cv. Yunnan</strain>
    </source>
</reference>
<proteinExistence type="predicted"/>
<gene>
    <name evidence="1" type="ORF">L1987_53973</name>
</gene>